<proteinExistence type="predicted"/>
<evidence type="ECO:0000313" key="3">
    <source>
        <dbReference type="Proteomes" id="UP000092527"/>
    </source>
</evidence>
<accession>A0AB36E248</accession>
<keyword evidence="1" id="KW-1133">Transmembrane helix</keyword>
<evidence type="ECO:0000256" key="1">
    <source>
        <dbReference type="SAM" id="Phobius"/>
    </source>
</evidence>
<feature type="transmembrane region" description="Helical" evidence="1">
    <location>
        <begin position="17"/>
        <end position="37"/>
    </location>
</feature>
<gene>
    <name evidence="2" type="ORF">QV09_06170</name>
</gene>
<sequence length="193" mass="23500">MLESELNRKTRKFTGKIFLLTILLGGVWSLIFNFLFLNGELSKEILIEIQRYSLIIMNVFFSFFYIFFIWSKFGFLNFFVKRLHYDNKIKFLFIYIFIVMFFSVLLYYIIYDIDVSYNTVKSGMTSSERMSNLVFSFTFPGIWYLSHSNLLFTWFITDALILAMLIIRYFFDKNYRERYKRELNNLEKEIENT</sequence>
<organism evidence="2 3">
    <name type="scientific">Gallibacterium salpingitidis</name>
    <dbReference type="NCBI Taxonomy" id="505341"/>
    <lineage>
        <taxon>Bacteria</taxon>
        <taxon>Pseudomonadati</taxon>
        <taxon>Pseudomonadota</taxon>
        <taxon>Gammaproteobacteria</taxon>
        <taxon>Pasteurellales</taxon>
        <taxon>Pasteurellaceae</taxon>
        <taxon>Gallibacterium</taxon>
    </lineage>
</organism>
<feature type="transmembrane region" description="Helical" evidence="1">
    <location>
        <begin position="91"/>
        <end position="110"/>
    </location>
</feature>
<keyword evidence="1" id="KW-0472">Membrane</keyword>
<dbReference type="EMBL" id="JTJU01000033">
    <property type="protein sequence ID" value="OBX10254.1"/>
    <property type="molecule type" value="Genomic_DNA"/>
</dbReference>
<dbReference type="Proteomes" id="UP000092527">
    <property type="component" value="Unassembled WGS sequence"/>
</dbReference>
<feature type="transmembrane region" description="Helical" evidence="1">
    <location>
        <begin position="49"/>
        <end position="70"/>
    </location>
</feature>
<name>A0AB36E248_9PAST</name>
<comment type="caution">
    <text evidence="2">The sequence shown here is derived from an EMBL/GenBank/DDBJ whole genome shotgun (WGS) entry which is preliminary data.</text>
</comment>
<feature type="transmembrane region" description="Helical" evidence="1">
    <location>
        <begin position="151"/>
        <end position="171"/>
    </location>
</feature>
<evidence type="ECO:0000313" key="2">
    <source>
        <dbReference type="EMBL" id="OBX10254.1"/>
    </source>
</evidence>
<dbReference type="RefSeq" id="WP_066111943.1">
    <property type="nucleotide sequence ID" value="NZ_CP103875.1"/>
</dbReference>
<protein>
    <submittedName>
        <fullName evidence="2">Uncharacterized protein</fullName>
    </submittedName>
</protein>
<reference evidence="2 3" key="1">
    <citation type="submission" date="2014-11" db="EMBL/GenBank/DDBJ databases">
        <title>Pan-genome of Gallibacterium spp.</title>
        <authorList>
            <person name="Kudirkiene E."/>
            <person name="Bojesen A.M."/>
        </authorList>
    </citation>
    <scope>NUCLEOTIDE SEQUENCE [LARGE SCALE GENOMIC DNA]</scope>
    <source>
        <strain evidence="2 3">18469/18</strain>
    </source>
</reference>
<keyword evidence="1" id="KW-0812">Transmembrane</keyword>
<dbReference type="AlphaFoldDB" id="A0AB36E248"/>